<evidence type="ECO:0000259" key="1">
    <source>
        <dbReference type="Pfam" id="PF01261"/>
    </source>
</evidence>
<dbReference type="PANTHER" id="PTHR12110">
    <property type="entry name" value="HYDROXYPYRUVATE ISOMERASE"/>
    <property type="match status" value="1"/>
</dbReference>
<feature type="non-terminal residue" evidence="2">
    <location>
        <position position="267"/>
    </location>
</feature>
<protein>
    <recommendedName>
        <fullName evidence="1">Xylose isomerase-like TIM barrel domain-containing protein</fullName>
    </recommendedName>
</protein>
<dbReference type="SUPFAM" id="SSF51658">
    <property type="entry name" value="Xylose isomerase-like"/>
    <property type="match status" value="1"/>
</dbReference>
<dbReference type="Pfam" id="PF01261">
    <property type="entry name" value="AP_endonuc_2"/>
    <property type="match status" value="1"/>
</dbReference>
<organism evidence="2">
    <name type="scientific">marine sediment metagenome</name>
    <dbReference type="NCBI Taxonomy" id="412755"/>
    <lineage>
        <taxon>unclassified sequences</taxon>
        <taxon>metagenomes</taxon>
        <taxon>ecological metagenomes</taxon>
    </lineage>
</organism>
<dbReference type="Gene3D" id="3.20.20.150">
    <property type="entry name" value="Divalent-metal-dependent TIM barrel enzymes"/>
    <property type="match status" value="1"/>
</dbReference>
<feature type="domain" description="Xylose isomerase-like TIM barrel" evidence="1">
    <location>
        <begin position="22"/>
        <end position="256"/>
    </location>
</feature>
<dbReference type="AlphaFoldDB" id="A0A0F8XGV7"/>
<gene>
    <name evidence="2" type="ORF">LCGC14_3026240</name>
</gene>
<dbReference type="InterPro" id="IPR050312">
    <property type="entry name" value="IolE/XylAMocC-like"/>
</dbReference>
<reference evidence="2" key="1">
    <citation type="journal article" date="2015" name="Nature">
        <title>Complex archaea that bridge the gap between prokaryotes and eukaryotes.</title>
        <authorList>
            <person name="Spang A."/>
            <person name="Saw J.H."/>
            <person name="Jorgensen S.L."/>
            <person name="Zaremba-Niedzwiedzka K."/>
            <person name="Martijn J."/>
            <person name="Lind A.E."/>
            <person name="van Eijk R."/>
            <person name="Schleper C."/>
            <person name="Guy L."/>
            <person name="Ettema T.J."/>
        </authorList>
    </citation>
    <scope>NUCLEOTIDE SEQUENCE</scope>
</reference>
<dbReference type="InterPro" id="IPR013022">
    <property type="entry name" value="Xyl_isomerase-like_TIM-brl"/>
</dbReference>
<comment type="caution">
    <text evidence="2">The sequence shown here is derived from an EMBL/GenBank/DDBJ whole genome shotgun (WGS) entry which is preliminary data.</text>
</comment>
<dbReference type="PANTHER" id="PTHR12110:SF41">
    <property type="entry name" value="INOSOSE DEHYDRATASE"/>
    <property type="match status" value="1"/>
</dbReference>
<evidence type="ECO:0000313" key="2">
    <source>
        <dbReference type="EMBL" id="KKK60250.1"/>
    </source>
</evidence>
<dbReference type="InterPro" id="IPR036237">
    <property type="entry name" value="Xyl_isomerase-like_sf"/>
</dbReference>
<accession>A0A0F8XGV7</accession>
<sequence length="267" mass="29656">MEIGVNLEFFRSSEKSFHEGIKTAARLGYKYVEPCVGTGYDLLALGGYYHTLSMQDDPLEVKGWLDELGLKASAVSAHSPLMRPEVSIPYLTQAIRYASDIGAPIVTTDEGMKPDWMSDDEAFEVMRYTIRQVMQTAERYGIVVGLEPHQQYTVRQDTFQRILDLSDSPCWKVNWDTGNIYLGGQADPYEMLDAVADRLCQVHAKDISVVQSESQRGEVTGTPVGCACGEGVVDWARVIEILEPLDRSICFSVECGTIEQAASSIDH</sequence>
<proteinExistence type="predicted"/>
<name>A0A0F8XGV7_9ZZZZ</name>
<dbReference type="EMBL" id="LAZR01063062">
    <property type="protein sequence ID" value="KKK60250.1"/>
    <property type="molecule type" value="Genomic_DNA"/>
</dbReference>